<organism evidence="1 2">
    <name type="scientific">Colletotrichum destructivum</name>
    <dbReference type="NCBI Taxonomy" id="34406"/>
    <lineage>
        <taxon>Eukaryota</taxon>
        <taxon>Fungi</taxon>
        <taxon>Dikarya</taxon>
        <taxon>Ascomycota</taxon>
        <taxon>Pezizomycotina</taxon>
        <taxon>Sordariomycetes</taxon>
        <taxon>Hypocreomycetidae</taxon>
        <taxon>Glomerellales</taxon>
        <taxon>Glomerellaceae</taxon>
        <taxon>Colletotrichum</taxon>
        <taxon>Colletotrichum destructivum species complex</taxon>
    </lineage>
</organism>
<dbReference type="Proteomes" id="UP001322277">
    <property type="component" value="Chromosome 5"/>
</dbReference>
<evidence type="ECO:0000313" key="1">
    <source>
        <dbReference type="EMBL" id="WQF83506.1"/>
    </source>
</evidence>
<reference evidence="2" key="1">
    <citation type="journal article" date="2023" name="bioRxiv">
        <title>Complete genome of the Medicago anthracnose fungus, Colletotrichum destructivum, reveals a mini-chromosome-like region within a core chromosome.</title>
        <authorList>
            <person name="Lapalu N."/>
            <person name="Simon A."/>
            <person name="Lu A."/>
            <person name="Plaumann P.-L."/>
            <person name="Amselem J."/>
            <person name="Pigne S."/>
            <person name="Auger A."/>
            <person name="Koch C."/>
            <person name="Dallery J.-F."/>
            <person name="O'Connell R.J."/>
        </authorList>
    </citation>
    <scope>NUCLEOTIDE SEQUENCE [LARGE SCALE GENOMIC DNA]</scope>
    <source>
        <strain evidence="2">CBS 520.97</strain>
    </source>
</reference>
<evidence type="ECO:0008006" key="3">
    <source>
        <dbReference type="Google" id="ProtNLM"/>
    </source>
</evidence>
<sequence length="133" mass="14936">MYNWPLASLSHHCGLPPVRPSAGLRCMDATFSLHHGMRSAEYNKPRALPLERWPFSSSSFLQKEHRNPCSAYAKRPDGLIYLDGGFVLNMVDILGCNRCQCDAMPGHILPPNKGILPPRWFSESLSFLNIVRG</sequence>
<proteinExistence type="predicted"/>
<name>A0AAX4IK41_9PEZI</name>
<dbReference type="GeneID" id="87945023"/>
<dbReference type="AlphaFoldDB" id="A0AAX4IK41"/>
<keyword evidence="2" id="KW-1185">Reference proteome</keyword>
<dbReference type="EMBL" id="CP137309">
    <property type="protein sequence ID" value="WQF83506.1"/>
    <property type="molecule type" value="Genomic_DNA"/>
</dbReference>
<dbReference type="RefSeq" id="XP_062780730.1">
    <property type="nucleotide sequence ID" value="XM_062924679.1"/>
</dbReference>
<dbReference type="KEGG" id="cdet:87945023"/>
<evidence type="ECO:0000313" key="2">
    <source>
        <dbReference type="Proteomes" id="UP001322277"/>
    </source>
</evidence>
<gene>
    <name evidence="1" type="ORF">CDEST_08520</name>
</gene>
<accession>A0AAX4IK41</accession>
<protein>
    <recommendedName>
        <fullName evidence="3">PNPLA domain-containing protein</fullName>
    </recommendedName>
</protein>